<feature type="region of interest" description="Disordered" evidence="1">
    <location>
        <begin position="128"/>
        <end position="152"/>
    </location>
</feature>
<evidence type="ECO:0000256" key="2">
    <source>
        <dbReference type="SAM" id="Phobius"/>
    </source>
</evidence>
<comment type="caution">
    <text evidence="4">The sequence shown here is derived from an EMBL/GenBank/DDBJ whole genome shotgun (WGS) entry which is preliminary data.</text>
</comment>
<sequence length="410" mass="45272">MRLPRRSVRSITSLRLPSLRSSLSSNNERRECTRNTPADVEDGIELVPIERQNSPCAKQIAPCQEEKEVVPGSKLEFEISTKPLPSLPTSKWGRLSKRSRILTILAIQICIVLTIGLSLMSAKKRHTSFSPKQHSENATSSQSPNGGDTLTPLNFSAPIKRGTFALPFENVKQQSSACLAKNNQSAAWSCEPRRSIRLTLLPSSDSANITILYPESLNSTVSTYYGVQDPGVPMMNLSTTVLDPQYPDLGGAYYFKSQYTRYMLLGEDDILSALGRPTAFVLPKGTDVVSGDTVWTCKFDETSIEGYVYVLKNATNVGAKIVTSDPHNATNPIMVPWFPYMMKITEERLPDHGATAQCTKGRLLENGILAAQYDGQNQKIQLNLAQSTQDIGDAQKGDTINACRCQWLYQ</sequence>
<dbReference type="Pfam" id="PF25130">
    <property type="entry name" value="DUF7820"/>
    <property type="match status" value="1"/>
</dbReference>
<accession>A0A1Y2A6I3</accession>
<name>A0A1Y2A6I3_9PLEO</name>
<evidence type="ECO:0000313" key="5">
    <source>
        <dbReference type="Proteomes" id="UP000193144"/>
    </source>
</evidence>
<dbReference type="PANTHER" id="PTHR42078">
    <property type="entry name" value="GLUCAN 1, 4-ALPHA-GLUCOSIDASE"/>
    <property type="match status" value="1"/>
</dbReference>
<evidence type="ECO:0000259" key="3">
    <source>
        <dbReference type="Pfam" id="PF25130"/>
    </source>
</evidence>
<evidence type="ECO:0000256" key="1">
    <source>
        <dbReference type="SAM" id="MobiDB-lite"/>
    </source>
</evidence>
<reference evidence="4 5" key="1">
    <citation type="submission" date="2016-07" db="EMBL/GenBank/DDBJ databases">
        <title>Pervasive Adenine N6-methylation of Active Genes in Fungi.</title>
        <authorList>
            <consortium name="DOE Joint Genome Institute"/>
            <person name="Mondo S.J."/>
            <person name="Dannebaum R.O."/>
            <person name="Kuo R.C."/>
            <person name="Labutti K."/>
            <person name="Haridas S."/>
            <person name="Kuo A."/>
            <person name="Salamov A."/>
            <person name="Ahrendt S.R."/>
            <person name="Lipzen A."/>
            <person name="Sullivan W."/>
            <person name="Andreopoulos W.B."/>
            <person name="Clum A."/>
            <person name="Lindquist E."/>
            <person name="Daum C."/>
            <person name="Ramamoorthy G.K."/>
            <person name="Gryganskyi A."/>
            <person name="Culley D."/>
            <person name="Magnuson J.K."/>
            <person name="James T.Y."/>
            <person name="O'Malley M.A."/>
            <person name="Stajich J.E."/>
            <person name="Spatafora J.W."/>
            <person name="Visel A."/>
            <person name="Grigoriev I.V."/>
        </authorList>
    </citation>
    <scope>NUCLEOTIDE SEQUENCE [LARGE SCALE GENOMIC DNA]</scope>
    <source>
        <strain evidence="4 5">CBS 115471</strain>
    </source>
</reference>
<evidence type="ECO:0000313" key="4">
    <source>
        <dbReference type="EMBL" id="ORY18136.1"/>
    </source>
</evidence>
<dbReference type="PANTHER" id="PTHR42078:SF1">
    <property type="entry name" value="GLUCAN 1, 4-ALPHA-GLUCOSIDASE"/>
    <property type="match status" value="1"/>
</dbReference>
<keyword evidence="5" id="KW-1185">Reference proteome</keyword>
<proteinExistence type="predicted"/>
<keyword evidence="2" id="KW-0472">Membrane</keyword>
<dbReference type="EMBL" id="MCFA01000008">
    <property type="protein sequence ID" value="ORY18136.1"/>
    <property type="molecule type" value="Genomic_DNA"/>
</dbReference>
<keyword evidence="2" id="KW-0812">Transmembrane</keyword>
<feature type="transmembrane region" description="Helical" evidence="2">
    <location>
        <begin position="101"/>
        <end position="122"/>
    </location>
</feature>
<dbReference type="STRING" id="1231657.A0A1Y2A6I3"/>
<dbReference type="Proteomes" id="UP000193144">
    <property type="component" value="Unassembled WGS sequence"/>
</dbReference>
<feature type="domain" description="DUF7820" evidence="3">
    <location>
        <begin position="157"/>
        <end position="317"/>
    </location>
</feature>
<gene>
    <name evidence="4" type="ORF">BCR34DRAFT_596377</name>
</gene>
<protein>
    <recommendedName>
        <fullName evidence="3">DUF7820 domain-containing protein</fullName>
    </recommendedName>
</protein>
<organism evidence="4 5">
    <name type="scientific">Clohesyomyces aquaticus</name>
    <dbReference type="NCBI Taxonomy" id="1231657"/>
    <lineage>
        <taxon>Eukaryota</taxon>
        <taxon>Fungi</taxon>
        <taxon>Dikarya</taxon>
        <taxon>Ascomycota</taxon>
        <taxon>Pezizomycotina</taxon>
        <taxon>Dothideomycetes</taxon>
        <taxon>Pleosporomycetidae</taxon>
        <taxon>Pleosporales</taxon>
        <taxon>Lindgomycetaceae</taxon>
        <taxon>Clohesyomyces</taxon>
    </lineage>
</organism>
<dbReference type="AlphaFoldDB" id="A0A1Y2A6I3"/>
<dbReference type="OrthoDB" id="5384459at2759"/>
<keyword evidence="2" id="KW-1133">Transmembrane helix</keyword>
<dbReference type="InterPro" id="IPR056722">
    <property type="entry name" value="DUF7820"/>
</dbReference>